<keyword evidence="1" id="KW-0732">Signal</keyword>
<dbReference type="Proteomes" id="UP000216354">
    <property type="component" value="Unassembled WGS sequence"/>
</dbReference>
<feature type="chain" id="PRO_5046443865" description="Phage protein" evidence="1">
    <location>
        <begin position="22"/>
        <end position="169"/>
    </location>
</feature>
<dbReference type="EMBL" id="NEVR01000004">
    <property type="protein sequence ID" value="OZI58707.1"/>
    <property type="molecule type" value="Genomic_DNA"/>
</dbReference>
<reference evidence="2 3" key="1">
    <citation type="submission" date="2017-05" db="EMBL/GenBank/DDBJ databases">
        <title>Complete and WGS of Bordetella genogroups.</title>
        <authorList>
            <person name="Spilker T."/>
            <person name="Lipuma J."/>
        </authorList>
    </citation>
    <scope>NUCLEOTIDE SEQUENCE [LARGE SCALE GENOMIC DNA]</scope>
    <source>
        <strain evidence="2 3">AU9795</strain>
    </source>
</reference>
<keyword evidence="3" id="KW-1185">Reference proteome</keyword>
<evidence type="ECO:0008006" key="4">
    <source>
        <dbReference type="Google" id="ProtNLM"/>
    </source>
</evidence>
<organism evidence="2 3">
    <name type="scientific">Bordetella genomosp. 1</name>
    <dbReference type="NCBI Taxonomy" id="1395607"/>
    <lineage>
        <taxon>Bacteria</taxon>
        <taxon>Pseudomonadati</taxon>
        <taxon>Pseudomonadota</taxon>
        <taxon>Betaproteobacteria</taxon>
        <taxon>Burkholderiales</taxon>
        <taxon>Alcaligenaceae</taxon>
        <taxon>Bordetella</taxon>
    </lineage>
</organism>
<comment type="caution">
    <text evidence="2">The sequence shown here is derived from an EMBL/GenBank/DDBJ whole genome shotgun (WGS) entry which is preliminary data.</text>
</comment>
<dbReference type="Pfam" id="PF24072">
    <property type="entry name" value="T7_gp14"/>
    <property type="match status" value="1"/>
</dbReference>
<accession>A0ABX4EX58</accession>
<evidence type="ECO:0000256" key="1">
    <source>
        <dbReference type="SAM" id="SignalP"/>
    </source>
</evidence>
<feature type="signal peptide" evidence="1">
    <location>
        <begin position="1"/>
        <end position="21"/>
    </location>
</feature>
<proteinExistence type="predicted"/>
<evidence type="ECO:0000313" key="2">
    <source>
        <dbReference type="EMBL" id="OZI58707.1"/>
    </source>
</evidence>
<protein>
    <recommendedName>
        <fullName evidence="4">Phage protein</fullName>
    </recommendedName>
</protein>
<dbReference type="InterPro" id="IPR038996">
    <property type="entry name" value="Gp14"/>
</dbReference>
<name>A0ABX4EX58_9BORD</name>
<evidence type="ECO:0000313" key="3">
    <source>
        <dbReference type="Proteomes" id="UP000216354"/>
    </source>
</evidence>
<sequence length="169" mass="17759">MCTVAAPYMMMASAGFQAVNASNSAKAQAQSLKYQAAVAANNQMVADWQAADAIQQGQEEEQRLRLKYAQTKGTQRAALAANGVALDEGSAVDILTSTDWAREVDANTVRANAARTAWGYRNQAQGYADSSNQLSAGASAINPLLSAGSSLLGNAGQVAGSWYRYSRTT</sequence>
<gene>
    <name evidence="2" type="ORF">CAL27_18670</name>
</gene>